<sequence>MAGWKIVVCVLGSLGGLFIATAVDAPCKTILSPGGIPVDQCLGDYVCHNGTCGERSQTDKLATCLLPKTESVQTQCPVRLPGLEISRDFLVDLVNQVVTGLNDSLCSGEYWNIGYHVTGQLDTGGKCSQRFNREIAGCSQQFLQKFLTGNASSDVLCREYGRSLQCIKEWRRTECCFTQTELAMLSHLHEYNPFCQCPNVTSSAVAMATERPNNMAATVPFSQRGPACNNVNMPKSTNMPTSSSSRLHLFTHLMIFNFVLSAVRWTNCG</sequence>
<dbReference type="RefSeq" id="XP_019630314.1">
    <property type="nucleotide sequence ID" value="XM_019774755.1"/>
</dbReference>
<gene>
    <name evidence="3" type="primary">LOC109474462</name>
</gene>
<evidence type="ECO:0000256" key="1">
    <source>
        <dbReference type="SAM" id="SignalP"/>
    </source>
</evidence>
<organism evidence="2 3">
    <name type="scientific">Branchiostoma belcheri</name>
    <name type="common">Amphioxus</name>
    <dbReference type="NCBI Taxonomy" id="7741"/>
    <lineage>
        <taxon>Eukaryota</taxon>
        <taxon>Metazoa</taxon>
        <taxon>Chordata</taxon>
        <taxon>Cephalochordata</taxon>
        <taxon>Leptocardii</taxon>
        <taxon>Amphioxiformes</taxon>
        <taxon>Branchiostomatidae</taxon>
        <taxon>Branchiostoma</taxon>
    </lineage>
</organism>
<feature type="signal peptide" evidence="1">
    <location>
        <begin position="1"/>
        <end position="22"/>
    </location>
</feature>
<name>A0A6P4Z8V9_BRABE</name>
<evidence type="ECO:0000313" key="3">
    <source>
        <dbReference type="RefSeq" id="XP_019630314.1"/>
    </source>
</evidence>
<dbReference type="AlphaFoldDB" id="A0A6P4Z8V9"/>
<dbReference type="GeneID" id="109474462"/>
<dbReference type="OrthoDB" id="10058624at2759"/>
<evidence type="ECO:0000313" key="2">
    <source>
        <dbReference type="Proteomes" id="UP000515135"/>
    </source>
</evidence>
<dbReference type="Proteomes" id="UP000515135">
    <property type="component" value="Unplaced"/>
</dbReference>
<keyword evidence="2" id="KW-1185">Reference proteome</keyword>
<reference evidence="3" key="1">
    <citation type="submission" date="2025-08" db="UniProtKB">
        <authorList>
            <consortium name="RefSeq"/>
        </authorList>
    </citation>
    <scope>IDENTIFICATION</scope>
    <source>
        <tissue evidence="3">Gonad</tissue>
    </source>
</reference>
<dbReference type="KEGG" id="bbel:109474462"/>
<proteinExistence type="predicted"/>
<keyword evidence="1" id="KW-0732">Signal</keyword>
<feature type="chain" id="PRO_5028117015" evidence="1">
    <location>
        <begin position="23"/>
        <end position="269"/>
    </location>
</feature>
<protein>
    <submittedName>
        <fullName evidence="3">Uncharacterized protein LOC109474462</fullName>
    </submittedName>
</protein>
<accession>A0A6P4Z8V9</accession>